<comment type="caution">
    <text evidence="2">The sequence shown here is derived from an EMBL/GenBank/DDBJ whole genome shotgun (WGS) entry which is preliminary data.</text>
</comment>
<evidence type="ECO:0000259" key="1">
    <source>
        <dbReference type="Pfam" id="PF02627"/>
    </source>
</evidence>
<dbReference type="InterPro" id="IPR029032">
    <property type="entry name" value="AhpD-like"/>
</dbReference>
<organism evidence="2 3">
    <name type="scientific">Neptuniibacter pectenicola</name>
    <dbReference type="NCBI Taxonomy" id="1806669"/>
    <lineage>
        <taxon>Bacteria</taxon>
        <taxon>Pseudomonadati</taxon>
        <taxon>Pseudomonadota</taxon>
        <taxon>Gammaproteobacteria</taxon>
        <taxon>Oceanospirillales</taxon>
        <taxon>Oceanospirillaceae</taxon>
        <taxon>Neptuniibacter</taxon>
    </lineage>
</organism>
<dbReference type="Gene3D" id="1.20.1290.10">
    <property type="entry name" value="AhpD-like"/>
    <property type="match status" value="1"/>
</dbReference>
<sequence length="178" mass="20768">MRINTKKLQDYPFYLRPFFWNQSRKYGMVLKPALLWARVPRLFAAVALLFGSLDYKKSAISPSLRSMITVRVSQINWCEFCVDVNSYMFAKREGDITKWNESTLFDEHEQTVLEYVDAITYSDRHVTDVLMDKLRLYFDDDGIVELTALIAFQNMSSKFNSALDVPSQGFCRMPSKEN</sequence>
<feature type="domain" description="Carboxymuconolactone decarboxylase-like" evidence="1">
    <location>
        <begin position="40"/>
        <end position="89"/>
    </location>
</feature>
<dbReference type="PANTHER" id="PTHR34846">
    <property type="entry name" value="4-CARBOXYMUCONOLACTONE DECARBOXYLASE FAMILY PROTEIN (AFU_ORTHOLOGUE AFUA_6G11590)"/>
    <property type="match status" value="1"/>
</dbReference>
<reference evidence="2 3" key="1">
    <citation type="submission" date="2024-03" db="EMBL/GenBank/DDBJ databases">
        <title>Community enrichment and isolation of bacterial strains for fucoidan degradation.</title>
        <authorList>
            <person name="Sichert A."/>
        </authorList>
    </citation>
    <scope>NUCLEOTIDE SEQUENCE [LARGE SCALE GENOMIC DNA]</scope>
    <source>
        <strain evidence="2 3">AS76</strain>
    </source>
</reference>
<proteinExistence type="predicted"/>
<dbReference type="Proteomes" id="UP001449225">
    <property type="component" value="Unassembled WGS sequence"/>
</dbReference>
<protein>
    <submittedName>
        <fullName evidence="2">Carboxymuconolactone decarboxylase family protein</fullName>
    </submittedName>
</protein>
<keyword evidence="3" id="KW-1185">Reference proteome</keyword>
<dbReference type="RefSeq" id="WP_067869730.1">
    <property type="nucleotide sequence ID" value="NZ_JBBMRA010000026.1"/>
</dbReference>
<dbReference type="PANTHER" id="PTHR34846:SF10">
    <property type="entry name" value="CYTOPLASMIC PROTEIN"/>
    <property type="match status" value="1"/>
</dbReference>
<dbReference type="SUPFAM" id="SSF69118">
    <property type="entry name" value="AhpD-like"/>
    <property type="match status" value="1"/>
</dbReference>
<name>A0ABU9TWA7_9GAMM</name>
<dbReference type="Pfam" id="PF02627">
    <property type="entry name" value="CMD"/>
    <property type="match status" value="1"/>
</dbReference>
<dbReference type="InterPro" id="IPR003779">
    <property type="entry name" value="CMD-like"/>
</dbReference>
<evidence type="ECO:0000313" key="2">
    <source>
        <dbReference type="EMBL" id="MEM5537997.1"/>
    </source>
</evidence>
<accession>A0ABU9TWA7</accession>
<evidence type="ECO:0000313" key="3">
    <source>
        <dbReference type="Proteomes" id="UP001449225"/>
    </source>
</evidence>
<gene>
    <name evidence="2" type="ORF">WNY58_16560</name>
</gene>
<dbReference type="EMBL" id="JBBMRA010000026">
    <property type="protein sequence ID" value="MEM5537997.1"/>
    <property type="molecule type" value="Genomic_DNA"/>
</dbReference>